<sequence length="409" mass="45548">MPFGSFMEPRTAKLSYTMRKMAESKTAKSFVAGHLNDTVSALVPNTDGENLPYLVCQQEEQKSAIRKRNLLVLILHYLQHQGLMTTAESLKTESTLKLEQYVLCDNVDLELILQEYETFQFVKFRKQPHITRKVEDSGSQNLSKSTRGHSTHGHATQTSSNGGGSFCSTFRIRSLHRTSSDEKHKSDSQLSKGKFVSESTFRPENITIDRRLGIQICTPGAPQLKLPQAMGATLGSEWFNLVDIISKDVYVDSPNVHWNDIVGLESAKRLIKEALIYPMKYPDIFSGIMGPWKGLLLFGPPGTGKTLLAKAVATECKTTFFNITASTLVSKWRGESEKLVRVLFEMARHNSPATIFLDELDALVGAKGGLANSENEASRRMKSELLIQMDGLSNSKDHVFVLATSNSPW</sequence>
<dbReference type="OrthoDB" id="191529at2759"/>
<keyword evidence="7" id="KW-0413">Isomerase</keyword>
<dbReference type="SMART" id="SM00667">
    <property type="entry name" value="LisH"/>
    <property type="match status" value="1"/>
</dbReference>
<dbReference type="AlphaFoldDB" id="A0A9J6G2I3"/>
<accession>A0A9J6G2I3</accession>
<dbReference type="InterPro" id="IPR003959">
    <property type="entry name" value="ATPase_AAA_core"/>
</dbReference>
<dbReference type="OMA" id="IMCANID"/>
<dbReference type="GO" id="GO:0005819">
    <property type="term" value="C:spindle"/>
    <property type="evidence" value="ECO:0007669"/>
    <property type="project" value="UniProtKB-SubCell"/>
</dbReference>
<comment type="caution">
    <text evidence="10">The sequence shown here is derived from an EMBL/GenBank/DDBJ whole genome shotgun (WGS) entry which is preliminary data.</text>
</comment>
<evidence type="ECO:0000256" key="1">
    <source>
        <dbReference type="ARBA" id="ARBA00004186"/>
    </source>
</evidence>
<dbReference type="GO" id="GO:0005524">
    <property type="term" value="F:ATP binding"/>
    <property type="evidence" value="ECO:0007669"/>
    <property type="project" value="UniProtKB-KW"/>
</dbReference>
<dbReference type="Gene3D" id="3.40.50.300">
    <property type="entry name" value="P-loop containing nucleotide triphosphate hydrolases"/>
    <property type="match status" value="1"/>
</dbReference>
<keyword evidence="6" id="KW-0206">Cytoskeleton</keyword>
<dbReference type="EMBL" id="JABSTR010000005">
    <property type="protein sequence ID" value="KAH9369666.1"/>
    <property type="molecule type" value="Genomic_DNA"/>
</dbReference>
<feature type="region of interest" description="Disordered" evidence="8">
    <location>
        <begin position="132"/>
        <end position="165"/>
    </location>
</feature>
<evidence type="ECO:0000313" key="10">
    <source>
        <dbReference type="EMBL" id="KAH9369666.1"/>
    </source>
</evidence>
<evidence type="ECO:0000256" key="2">
    <source>
        <dbReference type="ARBA" id="ARBA00022490"/>
    </source>
</evidence>
<dbReference type="PROSITE" id="PS50896">
    <property type="entry name" value="LISH"/>
    <property type="match status" value="1"/>
</dbReference>
<keyword evidence="2" id="KW-0963">Cytoplasm</keyword>
<dbReference type="SUPFAM" id="SSF52540">
    <property type="entry name" value="P-loop containing nucleoside triphosphate hydrolases"/>
    <property type="match status" value="1"/>
</dbReference>
<evidence type="ECO:0000256" key="3">
    <source>
        <dbReference type="ARBA" id="ARBA00022701"/>
    </source>
</evidence>
<dbReference type="Proteomes" id="UP000821853">
    <property type="component" value="Chromosome 3"/>
</dbReference>
<protein>
    <recommendedName>
        <fullName evidence="9">AAA+ ATPase domain-containing protein</fullName>
    </recommendedName>
</protein>
<evidence type="ECO:0000256" key="6">
    <source>
        <dbReference type="ARBA" id="ARBA00023212"/>
    </source>
</evidence>
<keyword evidence="4" id="KW-0547">Nucleotide-binding</keyword>
<dbReference type="SMART" id="SM00382">
    <property type="entry name" value="AAA"/>
    <property type="match status" value="1"/>
</dbReference>
<dbReference type="VEuPathDB" id="VectorBase:HLOH_045810"/>
<dbReference type="PANTHER" id="PTHR23074:SF78">
    <property type="entry name" value="KATANIN P60 ATPASE-CONTAINING SUBUNIT A-LIKE 2"/>
    <property type="match status" value="1"/>
</dbReference>
<evidence type="ECO:0000256" key="8">
    <source>
        <dbReference type="SAM" id="MobiDB-lite"/>
    </source>
</evidence>
<evidence type="ECO:0000259" key="9">
    <source>
        <dbReference type="SMART" id="SM00382"/>
    </source>
</evidence>
<dbReference type="Pfam" id="PF08513">
    <property type="entry name" value="LisH"/>
    <property type="match status" value="1"/>
</dbReference>
<dbReference type="InterPro" id="IPR006594">
    <property type="entry name" value="LisH"/>
</dbReference>
<dbReference type="InterPro" id="IPR027417">
    <property type="entry name" value="P-loop_NTPase"/>
</dbReference>
<feature type="domain" description="AAA+ ATPase" evidence="9">
    <location>
        <begin position="291"/>
        <end position="393"/>
    </location>
</feature>
<reference evidence="10 11" key="1">
    <citation type="journal article" date="2020" name="Cell">
        <title>Large-Scale Comparative Analyses of Tick Genomes Elucidate Their Genetic Diversity and Vector Capacities.</title>
        <authorList>
            <consortium name="Tick Genome and Microbiome Consortium (TIGMIC)"/>
            <person name="Jia N."/>
            <person name="Wang J."/>
            <person name="Shi W."/>
            <person name="Du L."/>
            <person name="Sun Y."/>
            <person name="Zhan W."/>
            <person name="Jiang J.F."/>
            <person name="Wang Q."/>
            <person name="Zhang B."/>
            <person name="Ji P."/>
            <person name="Bell-Sakyi L."/>
            <person name="Cui X.M."/>
            <person name="Yuan T.T."/>
            <person name="Jiang B.G."/>
            <person name="Yang W.F."/>
            <person name="Lam T.T."/>
            <person name="Chang Q.C."/>
            <person name="Ding S.J."/>
            <person name="Wang X.J."/>
            <person name="Zhu J.G."/>
            <person name="Ruan X.D."/>
            <person name="Zhao L."/>
            <person name="Wei J.T."/>
            <person name="Ye R.Z."/>
            <person name="Que T.C."/>
            <person name="Du C.H."/>
            <person name="Zhou Y.H."/>
            <person name="Cheng J.X."/>
            <person name="Dai P.F."/>
            <person name="Guo W.B."/>
            <person name="Han X.H."/>
            <person name="Huang E.J."/>
            <person name="Li L.F."/>
            <person name="Wei W."/>
            <person name="Gao Y.C."/>
            <person name="Liu J.Z."/>
            <person name="Shao H.Z."/>
            <person name="Wang X."/>
            <person name="Wang C.C."/>
            <person name="Yang T.C."/>
            <person name="Huo Q.B."/>
            <person name="Li W."/>
            <person name="Chen H.Y."/>
            <person name="Chen S.E."/>
            <person name="Zhou L.G."/>
            <person name="Ni X.B."/>
            <person name="Tian J.H."/>
            <person name="Sheng Y."/>
            <person name="Liu T."/>
            <person name="Pan Y.S."/>
            <person name="Xia L.Y."/>
            <person name="Li J."/>
            <person name="Zhao F."/>
            <person name="Cao W.C."/>
        </authorList>
    </citation>
    <scope>NUCLEOTIDE SEQUENCE [LARGE SCALE GENOMIC DNA]</scope>
    <source>
        <strain evidence="10">HaeL-2018</strain>
    </source>
</reference>
<evidence type="ECO:0000256" key="7">
    <source>
        <dbReference type="ARBA" id="ARBA00023235"/>
    </source>
</evidence>
<dbReference type="InterPro" id="IPR050304">
    <property type="entry name" value="MT-severing_AAA_ATPase"/>
</dbReference>
<proteinExistence type="predicted"/>
<evidence type="ECO:0000313" key="11">
    <source>
        <dbReference type="Proteomes" id="UP000821853"/>
    </source>
</evidence>
<evidence type="ECO:0000256" key="5">
    <source>
        <dbReference type="ARBA" id="ARBA00022840"/>
    </source>
</evidence>
<dbReference type="InterPro" id="IPR003593">
    <property type="entry name" value="AAA+_ATPase"/>
</dbReference>
<dbReference type="FunFam" id="3.40.50.300:FF:002850">
    <property type="entry name" value="Katanin p60 ATPase-containing subunit A-like 2"/>
    <property type="match status" value="1"/>
</dbReference>
<name>A0A9J6G2I3_HAELO</name>
<keyword evidence="5" id="KW-0067">ATP-binding</keyword>
<dbReference type="Pfam" id="PF00004">
    <property type="entry name" value="AAA"/>
    <property type="match status" value="1"/>
</dbReference>
<dbReference type="GO" id="GO:0016887">
    <property type="term" value="F:ATP hydrolysis activity"/>
    <property type="evidence" value="ECO:0007669"/>
    <property type="project" value="InterPro"/>
</dbReference>
<organism evidence="10 11">
    <name type="scientific">Haemaphysalis longicornis</name>
    <name type="common">Bush tick</name>
    <dbReference type="NCBI Taxonomy" id="44386"/>
    <lineage>
        <taxon>Eukaryota</taxon>
        <taxon>Metazoa</taxon>
        <taxon>Ecdysozoa</taxon>
        <taxon>Arthropoda</taxon>
        <taxon>Chelicerata</taxon>
        <taxon>Arachnida</taxon>
        <taxon>Acari</taxon>
        <taxon>Parasitiformes</taxon>
        <taxon>Ixodida</taxon>
        <taxon>Ixodoidea</taxon>
        <taxon>Ixodidae</taxon>
        <taxon>Haemaphysalinae</taxon>
        <taxon>Haemaphysalis</taxon>
    </lineage>
</organism>
<evidence type="ECO:0000256" key="4">
    <source>
        <dbReference type="ARBA" id="ARBA00022741"/>
    </source>
</evidence>
<keyword evidence="3" id="KW-0493">Microtubule</keyword>
<gene>
    <name evidence="10" type="ORF">HPB48_007633</name>
</gene>
<keyword evidence="11" id="KW-1185">Reference proteome</keyword>
<comment type="subcellular location">
    <subcellularLocation>
        <location evidence="1">Cytoplasm</location>
        <location evidence="1">Cytoskeleton</location>
        <location evidence="1">Spindle</location>
    </subcellularLocation>
</comment>
<dbReference type="GO" id="GO:0005874">
    <property type="term" value="C:microtubule"/>
    <property type="evidence" value="ECO:0007669"/>
    <property type="project" value="UniProtKB-KW"/>
</dbReference>
<dbReference type="GO" id="GO:0016853">
    <property type="term" value="F:isomerase activity"/>
    <property type="evidence" value="ECO:0007669"/>
    <property type="project" value="UniProtKB-KW"/>
</dbReference>
<dbReference type="PANTHER" id="PTHR23074">
    <property type="entry name" value="AAA DOMAIN-CONTAINING"/>
    <property type="match status" value="1"/>
</dbReference>